<name>A0A7C3Z0S3_UNCW3</name>
<sequence length="370" mass="43460">MIRVKRVETKKELKEFILLPFRLYKGDRNWVPPLISDVAETLDPKRNPFFSHAERELFLAEKDGRILGRVALIIDYNYNNYHKKNIGYFGFFEAFPDYEVARALFDQVREGLKKKGMRKMLGPANPGLYDECGFLFEGFDSPPVLKMSYNPPYYIEFCERYGMKKEKDFYAYSIRTDQEVPEKLKRVLGYLQGKKNIRVRRIDLKRLDKEILLIKEIYNDAWSENWDFAPLTDAEFDYLGKKLKPIAVRELLPIVEIDGEPAGVSLALPDYNQVLKRLNGRLFPFGIFKFLIYKNKIDAARLWALGVKKKFHNLGIDALLYYETFTGAKKLGYKWGEVSQILEDNIAIIRPIEMWGCKLYKKTRIYGMEI</sequence>
<dbReference type="SUPFAM" id="SSF55729">
    <property type="entry name" value="Acyl-CoA N-acyltransferases (Nat)"/>
    <property type="match status" value="1"/>
</dbReference>
<organism evidence="2">
    <name type="scientific">candidate division WOR-3 bacterium</name>
    <dbReference type="NCBI Taxonomy" id="2052148"/>
    <lineage>
        <taxon>Bacteria</taxon>
        <taxon>Bacteria division WOR-3</taxon>
    </lineage>
</organism>
<evidence type="ECO:0000259" key="1">
    <source>
        <dbReference type="PROSITE" id="PS51186"/>
    </source>
</evidence>
<protein>
    <recommendedName>
        <fullName evidence="1">N-acetyltransferase domain-containing protein</fullName>
    </recommendedName>
</protein>
<dbReference type="EMBL" id="DTMQ01000003">
    <property type="protein sequence ID" value="HGE98520.1"/>
    <property type="molecule type" value="Genomic_DNA"/>
</dbReference>
<feature type="domain" description="N-acetyltransferase" evidence="1">
    <location>
        <begin position="1"/>
        <end position="152"/>
    </location>
</feature>
<feature type="domain" description="N-acetyltransferase" evidence="1">
    <location>
        <begin position="202"/>
        <end position="370"/>
    </location>
</feature>
<reference evidence="2" key="1">
    <citation type="journal article" date="2020" name="mSystems">
        <title>Genome- and Community-Level Interaction Insights into Carbon Utilization and Element Cycling Functions of Hydrothermarchaeota in Hydrothermal Sediment.</title>
        <authorList>
            <person name="Zhou Z."/>
            <person name="Liu Y."/>
            <person name="Xu W."/>
            <person name="Pan J."/>
            <person name="Luo Z.H."/>
            <person name="Li M."/>
        </authorList>
    </citation>
    <scope>NUCLEOTIDE SEQUENCE [LARGE SCALE GENOMIC DNA]</scope>
    <source>
        <strain evidence="2">SpSt-906</strain>
    </source>
</reference>
<dbReference type="InterPro" id="IPR000182">
    <property type="entry name" value="GNAT_dom"/>
</dbReference>
<accession>A0A7C3Z0S3</accession>
<dbReference type="PANTHER" id="PTHR41368">
    <property type="entry name" value="PROTEIN YGHO"/>
    <property type="match status" value="1"/>
</dbReference>
<dbReference type="PANTHER" id="PTHR41368:SF1">
    <property type="entry name" value="PROTEIN YGHO"/>
    <property type="match status" value="1"/>
</dbReference>
<dbReference type="AlphaFoldDB" id="A0A7C3Z0S3"/>
<dbReference type="Gene3D" id="3.40.630.30">
    <property type="match status" value="1"/>
</dbReference>
<comment type="caution">
    <text evidence="2">The sequence shown here is derived from an EMBL/GenBank/DDBJ whole genome shotgun (WGS) entry which is preliminary data.</text>
</comment>
<evidence type="ECO:0000313" key="2">
    <source>
        <dbReference type="EMBL" id="HGE98520.1"/>
    </source>
</evidence>
<dbReference type="InterPro" id="IPR039968">
    <property type="entry name" value="BcerS-like"/>
</dbReference>
<gene>
    <name evidence="2" type="ORF">ENX07_00355</name>
</gene>
<dbReference type="InterPro" id="IPR016181">
    <property type="entry name" value="Acyl_CoA_acyltransferase"/>
</dbReference>
<proteinExistence type="predicted"/>
<dbReference type="GO" id="GO:0016747">
    <property type="term" value="F:acyltransferase activity, transferring groups other than amino-acyl groups"/>
    <property type="evidence" value="ECO:0007669"/>
    <property type="project" value="InterPro"/>
</dbReference>
<dbReference type="PROSITE" id="PS51186">
    <property type="entry name" value="GNAT"/>
    <property type="match status" value="2"/>
</dbReference>